<gene>
    <name evidence="3" type="ORF">GCM10025876_08920</name>
</gene>
<dbReference type="PANTHER" id="PTHR43135">
    <property type="entry name" value="ALPHA-D-RIBOSE 1-METHYLPHOSPHONATE 5-TRIPHOSPHATE DIPHOSPHATASE"/>
    <property type="match status" value="1"/>
</dbReference>
<proteinExistence type="predicted"/>
<feature type="region of interest" description="Disordered" evidence="1">
    <location>
        <begin position="175"/>
        <end position="216"/>
    </location>
</feature>
<evidence type="ECO:0000259" key="2">
    <source>
        <dbReference type="Pfam" id="PF01979"/>
    </source>
</evidence>
<reference evidence="4" key="1">
    <citation type="journal article" date="2019" name="Int. J. Syst. Evol. Microbiol.">
        <title>The Global Catalogue of Microorganisms (GCM) 10K type strain sequencing project: providing services to taxonomists for standard genome sequencing and annotation.</title>
        <authorList>
            <consortium name="The Broad Institute Genomics Platform"/>
            <consortium name="The Broad Institute Genome Sequencing Center for Infectious Disease"/>
            <person name="Wu L."/>
            <person name="Ma J."/>
        </authorList>
    </citation>
    <scope>NUCLEOTIDE SEQUENCE [LARGE SCALE GENOMIC DNA]</scope>
    <source>
        <strain evidence="4">NBRC 112299</strain>
    </source>
</reference>
<feature type="domain" description="Amidohydrolase-related" evidence="2">
    <location>
        <begin position="68"/>
        <end position="145"/>
    </location>
</feature>
<dbReference type="Gene3D" id="3.20.20.140">
    <property type="entry name" value="Metal-dependent hydrolases"/>
    <property type="match status" value="1"/>
</dbReference>
<feature type="compositionally biased region" description="Basic residues" evidence="1">
    <location>
        <begin position="194"/>
        <end position="210"/>
    </location>
</feature>
<protein>
    <recommendedName>
        <fullName evidence="2">Amidohydrolase-related domain-containing protein</fullName>
    </recommendedName>
</protein>
<accession>A0ABQ6I9Z9</accession>
<organism evidence="3 4">
    <name type="scientific">Demequina litorisediminis</name>
    <dbReference type="NCBI Taxonomy" id="1849022"/>
    <lineage>
        <taxon>Bacteria</taxon>
        <taxon>Bacillati</taxon>
        <taxon>Actinomycetota</taxon>
        <taxon>Actinomycetes</taxon>
        <taxon>Micrococcales</taxon>
        <taxon>Demequinaceae</taxon>
        <taxon>Demequina</taxon>
    </lineage>
</organism>
<dbReference type="PANTHER" id="PTHR43135:SF3">
    <property type="entry name" value="ALPHA-D-RIBOSE 1-METHYLPHOSPHONATE 5-TRIPHOSPHATE DIPHOSPHATASE"/>
    <property type="match status" value="1"/>
</dbReference>
<name>A0ABQ6I9Z9_9MICO</name>
<evidence type="ECO:0000313" key="4">
    <source>
        <dbReference type="Proteomes" id="UP001157125"/>
    </source>
</evidence>
<evidence type="ECO:0000256" key="1">
    <source>
        <dbReference type="SAM" id="MobiDB-lite"/>
    </source>
</evidence>
<dbReference type="Proteomes" id="UP001157125">
    <property type="component" value="Unassembled WGS sequence"/>
</dbReference>
<dbReference type="InterPro" id="IPR011059">
    <property type="entry name" value="Metal-dep_hydrolase_composite"/>
</dbReference>
<sequence length="216" mass="22945">MSPARLPLTPTGQGVLRIVGATIIDGTGAEPRTGVDVDVVDGTIARIGPTSPAASRADITLDARGAHLLPGFVDAHVHLTMPNGARTEDERLKFAEEHAFATAESMRITVEAGVTTARDLSGLTPGFRNAVARGWITGPRMHLAIALLSPTGGHADPVNANGSLAAYTAYEPIPRLGSGRHRRRGHQGGPHAPAHGRRRHQGVHHRRHLDAHRQPR</sequence>
<dbReference type="EMBL" id="BSUN01000001">
    <property type="protein sequence ID" value="GMA34688.1"/>
    <property type="molecule type" value="Genomic_DNA"/>
</dbReference>
<dbReference type="SUPFAM" id="SSF51338">
    <property type="entry name" value="Composite domain of metallo-dependent hydrolases"/>
    <property type="match status" value="1"/>
</dbReference>
<dbReference type="InterPro" id="IPR006680">
    <property type="entry name" value="Amidohydro-rel"/>
</dbReference>
<keyword evidence="4" id="KW-1185">Reference proteome</keyword>
<dbReference type="SUPFAM" id="SSF51556">
    <property type="entry name" value="Metallo-dependent hydrolases"/>
    <property type="match status" value="1"/>
</dbReference>
<dbReference type="RefSeq" id="WP_284327531.1">
    <property type="nucleotide sequence ID" value="NZ_BSUN01000001.1"/>
</dbReference>
<dbReference type="InterPro" id="IPR032466">
    <property type="entry name" value="Metal_Hydrolase"/>
</dbReference>
<evidence type="ECO:0000313" key="3">
    <source>
        <dbReference type="EMBL" id="GMA34688.1"/>
    </source>
</evidence>
<comment type="caution">
    <text evidence="3">The sequence shown here is derived from an EMBL/GenBank/DDBJ whole genome shotgun (WGS) entry which is preliminary data.</text>
</comment>
<dbReference type="InterPro" id="IPR051781">
    <property type="entry name" value="Metallo-dep_Hydrolase"/>
</dbReference>
<dbReference type="Pfam" id="PF01979">
    <property type="entry name" value="Amidohydro_1"/>
    <property type="match status" value="1"/>
</dbReference>